<keyword evidence="1" id="KW-0460">Magnesium</keyword>
<evidence type="ECO:0000313" key="4">
    <source>
        <dbReference type="Proteomes" id="UP000298649"/>
    </source>
</evidence>
<geneLocation type="plasmid" evidence="4">
    <name>patcfbp7129b</name>
</geneLocation>
<reference evidence="3 4" key="1">
    <citation type="submission" date="2019-04" db="EMBL/GenBank/DDBJ databases">
        <title>Complete genome sequence of Agrobacterium tumefaciens CFBP7129.</title>
        <authorList>
            <person name="Haryono M."/>
            <person name="Lin Y.-C."/>
            <person name="Lai E.-M."/>
            <person name="Kuo C.-H."/>
        </authorList>
    </citation>
    <scope>NUCLEOTIDE SEQUENCE [LARGE SCALE GENOMIC DNA]</scope>
    <source>
        <strain evidence="3 4">CFBP7129</strain>
        <plasmid evidence="4">patcfbp7129b</plasmid>
    </source>
</reference>
<dbReference type="Pfam" id="PF12804">
    <property type="entry name" value="NTP_transf_3"/>
    <property type="match status" value="1"/>
</dbReference>
<dbReference type="RefSeq" id="WP_137006425.1">
    <property type="nucleotide sequence ID" value="NZ_JAHXYP010000006.1"/>
</dbReference>
<dbReference type="Gene3D" id="3.90.550.10">
    <property type="entry name" value="Spore Coat Polysaccharide Biosynthesis Protein SpsA, Chain A"/>
    <property type="match status" value="1"/>
</dbReference>
<sequence length="220" mass="22974">MRSGGSVLTTDDRSTLPRVSRHISIVVLAAGRSSRMLSGTRHKLLATFDGIPLIRRLVQRALASKADQVFVVTGHQGGKIKSALDGLAVTFVDNPNFGTGIASSLKVGLSVAAAAQTHAIMVLHGDMPSINTRHLDLLIDEFESNGNAVVWATCRGTRGNPVVLPSSIATEASQLSGDTGAKSLIQSSGFQIVPVEIGLAALNDVDTEEQLLAAGGRLSE</sequence>
<feature type="domain" description="MobA-like NTP transferase" evidence="2">
    <location>
        <begin position="26"/>
        <end position="187"/>
    </location>
</feature>
<dbReference type="AlphaFoldDB" id="A0A4D7YLI8"/>
<keyword evidence="3" id="KW-0808">Transferase</keyword>
<proteinExistence type="predicted"/>
<dbReference type="PANTHER" id="PTHR43777">
    <property type="entry name" value="MOLYBDENUM COFACTOR CYTIDYLYLTRANSFERASE"/>
    <property type="match status" value="1"/>
</dbReference>
<dbReference type="CDD" id="cd04182">
    <property type="entry name" value="GT_2_like_f"/>
    <property type="match status" value="1"/>
</dbReference>
<dbReference type="InterPro" id="IPR029044">
    <property type="entry name" value="Nucleotide-diphossugar_trans"/>
</dbReference>
<organism evidence="3 4">
    <name type="scientific">Agrobacterium tumefaciens</name>
    <dbReference type="NCBI Taxonomy" id="358"/>
    <lineage>
        <taxon>Bacteria</taxon>
        <taxon>Pseudomonadati</taxon>
        <taxon>Pseudomonadota</taxon>
        <taxon>Alphaproteobacteria</taxon>
        <taxon>Hyphomicrobiales</taxon>
        <taxon>Rhizobiaceae</taxon>
        <taxon>Rhizobium/Agrobacterium group</taxon>
        <taxon>Agrobacterium</taxon>
        <taxon>Agrobacterium tumefaciens complex</taxon>
    </lineage>
</organism>
<protein>
    <submittedName>
        <fullName evidence="3">Nucleotidyltransferase family protein</fullName>
    </submittedName>
</protein>
<dbReference type="GO" id="GO:0016779">
    <property type="term" value="F:nucleotidyltransferase activity"/>
    <property type="evidence" value="ECO:0007669"/>
    <property type="project" value="UniProtKB-ARBA"/>
</dbReference>
<accession>A0A4D7YLI8</accession>
<evidence type="ECO:0000259" key="2">
    <source>
        <dbReference type="Pfam" id="PF12804"/>
    </source>
</evidence>
<name>A0A4D7YLI8_AGRTU</name>
<evidence type="ECO:0000256" key="1">
    <source>
        <dbReference type="ARBA" id="ARBA00022842"/>
    </source>
</evidence>
<keyword evidence="3" id="KW-0614">Plasmid</keyword>
<dbReference type="PANTHER" id="PTHR43777:SF1">
    <property type="entry name" value="MOLYBDENUM COFACTOR CYTIDYLYLTRANSFERASE"/>
    <property type="match status" value="1"/>
</dbReference>
<gene>
    <name evidence="3" type="ORF">CFBP7129_28455</name>
</gene>
<dbReference type="Proteomes" id="UP000298649">
    <property type="component" value="Plasmid pAtCFBP7129b"/>
</dbReference>
<evidence type="ECO:0000313" key="3">
    <source>
        <dbReference type="EMBL" id="QCL98121.1"/>
    </source>
</evidence>
<dbReference type="SUPFAM" id="SSF53448">
    <property type="entry name" value="Nucleotide-diphospho-sugar transferases"/>
    <property type="match status" value="1"/>
</dbReference>
<dbReference type="InterPro" id="IPR025877">
    <property type="entry name" value="MobA-like_NTP_Trfase"/>
</dbReference>
<dbReference type="EMBL" id="CP039925">
    <property type="protein sequence ID" value="QCL98121.1"/>
    <property type="molecule type" value="Genomic_DNA"/>
</dbReference>